<dbReference type="PROSITE" id="PS50110">
    <property type="entry name" value="RESPONSE_REGULATORY"/>
    <property type="match status" value="1"/>
</dbReference>
<dbReference type="PANTHER" id="PTHR48111">
    <property type="entry name" value="REGULATOR OF RPOS"/>
    <property type="match status" value="1"/>
</dbReference>
<evidence type="ECO:0000256" key="6">
    <source>
        <dbReference type="ARBA" id="ARBA00023125"/>
    </source>
</evidence>
<name>A0A1U7H8A7_9CYAN</name>
<keyword evidence="7" id="KW-0804">Transcription</keyword>
<dbReference type="SMART" id="SM00448">
    <property type="entry name" value="REC"/>
    <property type="match status" value="1"/>
</dbReference>
<dbReference type="GO" id="GO:0032993">
    <property type="term" value="C:protein-DNA complex"/>
    <property type="evidence" value="ECO:0007669"/>
    <property type="project" value="TreeGrafter"/>
</dbReference>
<evidence type="ECO:0000313" key="11">
    <source>
        <dbReference type="EMBL" id="OKH19123.1"/>
    </source>
</evidence>
<evidence type="ECO:0000259" key="10">
    <source>
        <dbReference type="PROSITE" id="PS50110"/>
    </source>
</evidence>
<dbReference type="Pfam" id="PF01590">
    <property type="entry name" value="GAF"/>
    <property type="match status" value="1"/>
</dbReference>
<dbReference type="Gene3D" id="3.30.450.40">
    <property type="match status" value="1"/>
</dbReference>
<dbReference type="InterPro" id="IPR016132">
    <property type="entry name" value="Phyto_chromo_attachment"/>
</dbReference>
<dbReference type="InterPro" id="IPR039420">
    <property type="entry name" value="WalR-like"/>
</dbReference>
<dbReference type="GO" id="GO:0000976">
    <property type="term" value="F:transcription cis-regulatory region binding"/>
    <property type="evidence" value="ECO:0007669"/>
    <property type="project" value="TreeGrafter"/>
</dbReference>
<sequence length="320" mass="36947">MRSDRSQEQTPLILVADDDRATRLLLKLAMEEEGYRVIEAKDGEQCLAAFTRWQPDMVLLDAIMPEMDGFTCCQRLRQLPGSTNKPILIITALDDQDSIDRAFAAGATDYITKPIYWAVLAQRVRRLLATSQALKQFEHLRQQFEQQQQWKRLFETIAQRLSQPFDLRQLLDATVTDLRSIAGVERVVLYQQRRRLGMRLVFESVASGYPSIEPIPLEIIGLESQYQTQYEQGHIVTLPDLALAELSPETREQWERLNIKAVLMVPIIVREQVWGLVCVHQCQTARPWEAWEIEQFSFLGYLLAGAIYQALLRQQLSTNR</sequence>
<keyword evidence="3" id="KW-0418">Kinase</keyword>
<accession>A0A1U7H8A7</accession>
<dbReference type="SMART" id="SM00065">
    <property type="entry name" value="GAF"/>
    <property type="match status" value="1"/>
</dbReference>
<dbReference type="STRING" id="1921803.NIES593_21365"/>
<feature type="modified residue" description="4-aspartylphosphate" evidence="8">
    <location>
        <position position="61"/>
    </location>
</feature>
<dbReference type="Gene3D" id="3.40.50.2300">
    <property type="match status" value="1"/>
</dbReference>
<dbReference type="GO" id="GO:0006355">
    <property type="term" value="P:regulation of DNA-templated transcription"/>
    <property type="evidence" value="ECO:0007669"/>
    <property type="project" value="TreeGrafter"/>
</dbReference>
<dbReference type="InterPro" id="IPR001789">
    <property type="entry name" value="Sig_transdc_resp-reg_receiver"/>
</dbReference>
<evidence type="ECO:0000256" key="5">
    <source>
        <dbReference type="ARBA" id="ARBA00023015"/>
    </source>
</evidence>
<reference evidence="11 12" key="1">
    <citation type="submission" date="2016-11" db="EMBL/GenBank/DDBJ databases">
        <title>Draft Genome Sequences of Nine Cyanobacterial Strains from Diverse Habitats.</title>
        <authorList>
            <person name="Zhu T."/>
            <person name="Hou S."/>
            <person name="Lu X."/>
            <person name="Hess W.R."/>
        </authorList>
    </citation>
    <scope>NUCLEOTIDE SEQUENCE [LARGE SCALE GENOMIC DNA]</scope>
    <source>
        <strain evidence="11 12">NIES-593</strain>
    </source>
</reference>
<dbReference type="InterPro" id="IPR029016">
    <property type="entry name" value="GAF-like_dom_sf"/>
</dbReference>
<dbReference type="SUPFAM" id="SSF52172">
    <property type="entry name" value="CheY-like"/>
    <property type="match status" value="1"/>
</dbReference>
<evidence type="ECO:0000256" key="7">
    <source>
        <dbReference type="ARBA" id="ARBA00023163"/>
    </source>
</evidence>
<organism evidence="11 12">
    <name type="scientific">Hydrococcus rivularis NIES-593</name>
    <dbReference type="NCBI Taxonomy" id="1921803"/>
    <lineage>
        <taxon>Bacteria</taxon>
        <taxon>Bacillati</taxon>
        <taxon>Cyanobacteriota</taxon>
        <taxon>Cyanophyceae</taxon>
        <taxon>Pleurocapsales</taxon>
        <taxon>Hydrococcaceae</taxon>
        <taxon>Hydrococcus</taxon>
    </lineage>
</organism>
<evidence type="ECO:0000313" key="12">
    <source>
        <dbReference type="Proteomes" id="UP000186868"/>
    </source>
</evidence>
<keyword evidence="6" id="KW-0238">DNA-binding</keyword>
<feature type="domain" description="Phytochrome chromophore attachment site" evidence="9">
    <location>
        <begin position="166"/>
        <end position="305"/>
    </location>
</feature>
<dbReference type="InterPro" id="IPR003018">
    <property type="entry name" value="GAF"/>
</dbReference>
<comment type="caution">
    <text evidence="11">The sequence shown here is derived from an EMBL/GenBank/DDBJ whole genome shotgun (WGS) entry which is preliminary data.</text>
</comment>
<evidence type="ECO:0000256" key="8">
    <source>
        <dbReference type="PROSITE-ProRule" id="PRU00169"/>
    </source>
</evidence>
<evidence type="ECO:0000256" key="3">
    <source>
        <dbReference type="ARBA" id="ARBA00022777"/>
    </source>
</evidence>
<dbReference type="Proteomes" id="UP000186868">
    <property type="component" value="Unassembled WGS sequence"/>
</dbReference>
<evidence type="ECO:0000256" key="2">
    <source>
        <dbReference type="ARBA" id="ARBA00022679"/>
    </source>
</evidence>
<dbReference type="GO" id="GO:0005829">
    <property type="term" value="C:cytosol"/>
    <property type="evidence" value="ECO:0007669"/>
    <property type="project" value="TreeGrafter"/>
</dbReference>
<keyword evidence="4" id="KW-0902">Two-component regulatory system</keyword>
<evidence type="ECO:0000256" key="1">
    <source>
        <dbReference type="ARBA" id="ARBA00022553"/>
    </source>
</evidence>
<protein>
    <submittedName>
        <fullName evidence="11">Uncharacterized protein</fullName>
    </submittedName>
</protein>
<dbReference type="GO" id="GO:0016301">
    <property type="term" value="F:kinase activity"/>
    <property type="evidence" value="ECO:0007669"/>
    <property type="project" value="UniProtKB-KW"/>
</dbReference>
<dbReference type="PROSITE" id="PS50046">
    <property type="entry name" value="PHYTOCHROME_2"/>
    <property type="match status" value="1"/>
</dbReference>
<dbReference type="InterPro" id="IPR011006">
    <property type="entry name" value="CheY-like_superfamily"/>
</dbReference>
<dbReference type="EMBL" id="MRCB01000043">
    <property type="protein sequence ID" value="OKH19123.1"/>
    <property type="molecule type" value="Genomic_DNA"/>
</dbReference>
<feature type="domain" description="Response regulatory" evidence="10">
    <location>
        <begin position="12"/>
        <end position="128"/>
    </location>
</feature>
<dbReference type="AlphaFoldDB" id="A0A1U7H8A7"/>
<dbReference type="GO" id="GO:0000156">
    <property type="term" value="F:phosphorelay response regulator activity"/>
    <property type="evidence" value="ECO:0007669"/>
    <property type="project" value="TreeGrafter"/>
</dbReference>
<dbReference type="SUPFAM" id="SSF55781">
    <property type="entry name" value="GAF domain-like"/>
    <property type="match status" value="1"/>
</dbReference>
<dbReference type="Pfam" id="PF00072">
    <property type="entry name" value="Response_reg"/>
    <property type="match status" value="1"/>
</dbReference>
<proteinExistence type="predicted"/>
<keyword evidence="2" id="KW-0808">Transferase</keyword>
<keyword evidence="12" id="KW-1185">Reference proteome</keyword>
<keyword evidence="1 8" id="KW-0597">Phosphoprotein</keyword>
<evidence type="ECO:0000256" key="4">
    <source>
        <dbReference type="ARBA" id="ARBA00023012"/>
    </source>
</evidence>
<keyword evidence="5" id="KW-0805">Transcription regulation</keyword>
<gene>
    <name evidence="11" type="ORF">NIES593_21365</name>
</gene>
<evidence type="ECO:0000259" key="9">
    <source>
        <dbReference type="PROSITE" id="PS50046"/>
    </source>
</evidence>
<dbReference type="PANTHER" id="PTHR48111:SF1">
    <property type="entry name" value="TWO-COMPONENT RESPONSE REGULATOR ORR33"/>
    <property type="match status" value="1"/>
</dbReference>